<reference evidence="2 3" key="1">
    <citation type="submission" date="2024-04" db="EMBL/GenBank/DDBJ databases">
        <authorList>
            <person name="Fracassetti M."/>
        </authorList>
    </citation>
    <scope>NUCLEOTIDE SEQUENCE [LARGE SCALE GENOMIC DNA]</scope>
</reference>
<dbReference type="EMBL" id="OZ034822">
    <property type="protein sequence ID" value="CAL1411850.1"/>
    <property type="molecule type" value="Genomic_DNA"/>
</dbReference>
<gene>
    <name evidence="2" type="ORF">LTRI10_LOCUS51183</name>
</gene>
<protein>
    <submittedName>
        <fullName evidence="2">Uncharacterized protein</fullName>
    </submittedName>
</protein>
<sequence>MILERLQSADHLAQIFESFMRKLGEHVARVARLGEVGAPLGPTNCADSYAGGASPQPQSPKDPRGIPSSISPAIIVDSGQGHTDNLR</sequence>
<keyword evidence="3" id="KW-1185">Reference proteome</keyword>
<evidence type="ECO:0000313" key="2">
    <source>
        <dbReference type="EMBL" id="CAL1411850.1"/>
    </source>
</evidence>
<feature type="region of interest" description="Disordered" evidence="1">
    <location>
        <begin position="41"/>
        <end position="87"/>
    </location>
</feature>
<proteinExistence type="predicted"/>
<evidence type="ECO:0000313" key="3">
    <source>
        <dbReference type="Proteomes" id="UP001497516"/>
    </source>
</evidence>
<dbReference type="AlphaFoldDB" id="A0AAV2GRB6"/>
<organism evidence="2 3">
    <name type="scientific">Linum trigynum</name>
    <dbReference type="NCBI Taxonomy" id="586398"/>
    <lineage>
        <taxon>Eukaryota</taxon>
        <taxon>Viridiplantae</taxon>
        <taxon>Streptophyta</taxon>
        <taxon>Embryophyta</taxon>
        <taxon>Tracheophyta</taxon>
        <taxon>Spermatophyta</taxon>
        <taxon>Magnoliopsida</taxon>
        <taxon>eudicotyledons</taxon>
        <taxon>Gunneridae</taxon>
        <taxon>Pentapetalae</taxon>
        <taxon>rosids</taxon>
        <taxon>fabids</taxon>
        <taxon>Malpighiales</taxon>
        <taxon>Linaceae</taxon>
        <taxon>Linum</taxon>
    </lineage>
</organism>
<accession>A0AAV2GRB6</accession>
<dbReference type="Proteomes" id="UP001497516">
    <property type="component" value="Chromosome 9"/>
</dbReference>
<name>A0AAV2GRB6_9ROSI</name>
<evidence type="ECO:0000256" key="1">
    <source>
        <dbReference type="SAM" id="MobiDB-lite"/>
    </source>
</evidence>